<dbReference type="EMBL" id="JAHQCS010000086">
    <property type="protein sequence ID" value="MBU9711827.1"/>
    <property type="molecule type" value="Genomic_DNA"/>
</dbReference>
<keyword evidence="6" id="KW-1185">Reference proteome</keyword>
<organism evidence="5 6">
    <name type="scientific">Evansella tamaricis</name>
    <dbReference type="NCBI Taxonomy" id="2069301"/>
    <lineage>
        <taxon>Bacteria</taxon>
        <taxon>Bacillati</taxon>
        <taxon>Bacillota</taxon>
        <taxon>Bacilli</taxon>
        <taxon>Bacillales</taxon>
        <taxon>Bacillaceae</taxon>
        <taxon>Evansella</taxon>
    </lineage>
</organism>
<dbReference type="CDD" id="cd13634">
    <property type="entry name" value="PBP2_Sco4506"/>
    <property type="match status" value="1"/>
</dbReference>
<comment type="similarity">
    <text evidence="4">Belongs to the MqnA/MqnD family. MqnA subfamily.</text>
</comment>
<dbReference type="Pfam" id="PF02621">
    <property type="entry name" value="VitK2_biosynth"/>
    <property type="match status" value="1"/>
</dbReference>
<sequence>MSLVIGEISYTNILPFFYYVDRELLKQRGCEFIPKVPSKLNVGMADGSVDLGGISSFAYGEHSSEYLLLPNFSVSSYKDVGSIFLFSKVPITQLDGKSIALTSSSATSVNLLKIIINKFYEMNAVFETVAPDYESMMESHDACLLIGDDAIVNRWNTDGNIHRYDLGALWNHFTGYPMTYAVFAVNERAWKREPDLLIEVYNQFKNSKETSFQNHYVDMIKSIQNQMGGSFSFWEQYFSGLNFDLTEKHVEGLYHFFYLAYELNLLSNKVEKISLWHPTEHCHSV</sequence>
<evidence type="ECO:0000256" key="4">
    <source>
        <dbReference type="HAMAP-Rule" id="MF_00995"/>
    </source>
</evidence>
<dbReference type="RefSeq" id="WP_217065905.1">
    <property type="nucleotide sequence ID" value="NZ_JAHQCS010000086.1"/>
</dbReference>
<evidence type="ECO:0000313" key="5">
    <source>
        <dbReference type="EMBL" id="MBU9711827.1"/>
    </source>
</evidence>
<gene>
    <name evidence="4" type="primary">mqnA</name>
    <name evidence="5" type="ORF">KS419_08765</name>
</gene>
<evidence type="ECO:0000313" key="6">
    <source>
        <dbReference type="Proteomes" id="UP000784880"/>
    </source>
</evidence>
<evidence type="ECO:0000256" key="2">
    <source>
        <dbReference type="ARBA" id="ARBA00022428"/>
    </source>
</evidence>
<dbReference type="Proteomes" id="UP000784880">
    <property type="component" value="Unassembled WGS sequence"/>
</dbReference>
<keyword evidence="2 4" id="KW-0474">Menaquinone biosynthesis</keyword>
<comment type="catalytic activity">
    <reaction evidence="4">
        <text>chorismate = 3-[(1-carboxyvinyl)-oxy]benzoate + H2O</text>
        <dbReference type="Rhea" id="RHEA:40051"/>
        <dbReference type="ChEBI" id="CHEBI:15377"/>
        <dbReference type="ChEBI" id="CHEBI:29748"/>
        <dbReference type="ChEBI" id="CHEBI:76981"/>
        <dbReference type="EC" id="4.2.1.151"/>
    </reaction>
</comment>
<accession>A0ABS6JDR7</accession>
<comment type="function">
    <text evidence="4">Catalyzes the dehydration of chorismate into 3-[(1-carboxyvinyl)oxy]benzoate, a step in the biosynthesis of menaquinone (MK, vitamin K2).</text>
</comment>
<comment type="caution">
    <text evidence="5">The sequence shown here is derived from an EMBL/GenBank/DDBJ whole genome shotgun (WGS) entry which is preliminary data.</text>
</comment>
<keyword evidence="3 4" id="KW-0456">Lyase</keyword>
<dbReference type="PANTHER" id="PTHR37690:SF1">
    <property type="entry name" value="CHORISMATE DEHYDRATASE"/>
    <property type="match status" value="1"/>
</dbReference>
<evidence type="ECO:0000256" key="3">
    <source>
        <dbReference type="ARBA" id="ARBA00023239"/>
    </source>
</evidence>
<dbReference type="InterPro" id="IPR003773">
    <property type="entry name" value="Menaquinone_biosynth"/>
</dbReference>
<proteinExistence type="inferred from homology"/>
<protein>
    <recommendedName>
        <fullName evidence="4">Chorismate dehydratase</fullName>
        <ecNumber evidence="4">4.2.1.151</ecNumber>
    </recommendedName>
    <alternativeName>
        <fullName evidence="4">Menaquinone biosynthetic enzyme MqnA</fullName>
    </alternativeName>
</protein>
<dbReference type="PANTHER" id="PTHR37690">
    <property type="entry name" value="CHORISMATE DEHYDRATASE"/>
    <property type="match status" value="1"/>
</dbReference>
<dbReference type="InterPro" id="IPR030868">
    <property type="entry name" value="MqnA"/>
</dbReference>
<comment type="pathway">
    <text evidence="1 4">Quinol/quinone metabolism; menaquinone biosynthesis.</text>
</comment>
<reference evidence="5 6" key="1">
    <citation type="submission" date="2021-06" db="EMBL/GenBank/DDBJ databases">
        <title>Bacillus sp. RD4P76, an endophyte from a halophyte.</title>
        <authorList>
            <person name="Sun J.-Q."/>
        </authorList>
    </citation>
    <scope>NUCLEOTIDE SEQUENCE [LARGE SCALE GENOMIC DNA]</scope>
    <source>
        <strain evidence="5 6">CGMCC 1.15917</strain>
    </source>
</reference>
<dbReference type="HAMAP" id="MF_00995">
    <property type="entry name" value="MqnA"/>
    <property type="match status" value="1"/>
</dbReference>
<name>A0ABS6JDR7_9BACI</name>
<evidence type="ECO:0000256" key="1">
    <source>
        <dbReference type="ARBA" id="ARBA00004863"/>
    </source>
</evidence>
<dbReference type="EC" id="4.2.1.151" evidence="4"/>